<evidence type="ECO:0000256" key="2">
    <source>
        <dbReference type="ARBA" id="ARBA00012682"/>
    </source>
</evidence>
<dbReference type="PANTHER" id="PTHR43595:SF2">
    <property type="entry name" value="SMALL RIBOSOMAL SUBUNIT PROTEIN MS42"/>
    <property type="match status" value="1"/>
</dbReference>
<dbReference type="InterPro" id="IPR019833">
    <property type="entry name" value="Mn/Fe_SOD_BS"/>
</dbReference>
<dbReference type="InterPro" id="IPR001189">
    <property type="entry name" value="Mn/Fe_SOD"/>
</dbReference>
<dbReference type="EC" id="1.15.1.1" evidence="2 5"/>
<dbReference type="Pfam" id="PF00081">
    <property type="entry name" value="Sod_Fe_N"/>
    <property type="match status" value="1"/>
</dbReference>
<dbReference type="PANTHER" id="PTHR43595">
    <property type="entry name" value="37S RIBOSOMAL PROTEIN S26, MITOCHONDRIAL"/>
    <property type="match status" value="1"/>
</dbReference>
<keyword evidence="9" id="KW-1185">Reference proteome</keyword>
<dbReference type="InterPro" id="IPR019831">
    <property type="entry name" value="Mn/Fe_SOD_N"/>
</dbReference>
<dbReference type="Gene3D" id="1.10.287.990">
    <property type="entry name" value="Fe,Mn superoxide dismutase (SOD) domain"/>
    <property type="match status" value="1"/>
</dbReference>
<protein>
    <recommendedName>
        <fullName evidence="2 5">Superoxide dismutase</fullName>
        <ecNumber evidence="2 5">1.15.1.1</ecNumber>
    </recommendedName>
</protein>
<reference evidence="8 9" key="1">
    <citation type="submission" date="2023-02" db="EMBL/GenBank/DDBJ databases">
        <title>Genome sequence of Lentisphaera profundi SAORIC-696.</title>
        <authorList>
            <person name="Kim e."/>
            <person name="Cho J.-C."/>
            <person name="Choi A."/>
            <person name="Kang I."/>
        </authorList>
    </citation>
    <scope>NUCLEOTIDE SEQUENCE [LARGE SCALE GENOMIC DNA]</scope>
    <source>
        <strain evidence="8 9">SAORIC-696</strain>
    </source>
</reference>
<evidence type="ECO:0000259" key="7">
    <source>
        <dbReference type="Pfam" id="PF02777"/>
    </source>
</evidence>
<sequence>MSFIQRDLPYGFDDLAPHLDRSVLEIHFTKHHAGYVSKLNAALENTELINKDLTSLVSDLSVVPEAKRAAVKKLAGQHYNHQLYWESLSPRGGGEPTGSLAEAIIRDFGSYDAFRTSFNAAAATQFGSGWAWLSNNNGKLEVSSTGNEDTPLMTGAKPILTLDVWEHAYYLQYQNRRPAFIDAFWNVVDWDAANTRFNS</sequence>
<dbReference type="PROSITE" id="PS00088">
    <property type="entry name" value="SOD_MN"/>
    <property type="match status" value="1"/>
</dbReference>
<accession>A0ABY7VUJ7</accession>
<dbReference type="PRINTS" id="PR01703">
    <property type="entry name" value="MNSODISMTASE"/>
</dbReference>
<dbReference type="Proteomes" id="UP001214250">
    <property type="component" value="Chromosome 1"/>
</dbReference>
<evidence type="ECO:0000256" key="3">
    <source>
        <dbReference type="ARBA" id="ARBA00022723"/>
    </source>
</evidence>
<evidence type="ECO:0000259" key="6">
    <source>
        <dbReference type="Pfam" id="PF00081"/>
    </source>
</evidence>
<dbReference type="PIRSF" id="PIRSF000349">
    <property type="entry name" value="SODismutase"/>
    <property type="match status" value="1"/>
</dbReference>
<dbReference type="Pfam" id="PF02777">
    <property type="entry name" value="Sod_Fe_C"/>
    <property type="match status" value="1"/>
</dbReference>
<dbReference type="InterPro" id="IPR036314">
    <property type="entry name" value="SOD_C_sf"/>
</dbReference>
<feature type="domain" description="Manganese/iron superoxide dismutase C-terminal" evidence="7">
    <location>
        <begin position="96"/>
        <end position="196"/>
    </location>
</feature>
<dbReference type="Gene3D" id="3.55.40.20">
    <property type="entry name" value="Iron/manganese superoxide dismutase, C-terminal domain"/>
    <property type="match status" value="1"/>
</dbReference>
<evidence type="ECO:0000313" key="9">
    <source>
        <dbReference type="Proteomes" id="UP001214250"/>
    </source>
</evidence>
<dbReference type="EMBL" id="CP117811">
    <property type="protein sequence ID" value="WDE96429.1"/>
    <property type="molecule type" value="Genomic_DNA"/>
</dbReference>
<keyword evidence="4 5" id="KW-0560">Oxidoreductase</keyword>
<dbReference type="InterPro" id="IPR036324">
    <property type="entry name" value="Mn/Fe_SOD_N_sf"/>
</dbReference>
<keyword evidence="3 5" id="KW-0479">Metal-binding</keyword>
<dbReference type="SUPFAM" id="SSF46609">
    <property type="entry name" value="Fe,Mn superoxide dismutase (SOD), N-terminal domain"/>
    <property type="match status" value="1"/>
</dbReference>
<evidence type="ECO:0000313" key="8">
    <source>
        <dbReference type="EMBL" id="WDE96429.1"/>
    </source>
</evidence>
<dbReference type="SUPFAM" id="SSF54719">
    <property type="entry name" value="Fe,Mn superoxide dismutase (SOD), C-terminal domain"/>
    <property type="match status" value="1"/>
</dbReference>
<evidence type="ECO:0000256" key="1">
    <source>
        <dbReference type="ARBA" id="ARBA00008714"/>
    </source>
</evidence>
<dbReference type="RefSeq" id="WP_274150495.1">
    <property type="nucleotide sequence ID" value="NZ_CP117811.1"/>
</dbReference>
<comment type="similarity">
    <text evidence="1 5">Belongs to the iron/manganese superoxide dismutase family.</text>
</comment>
<proteinExistence type="inferred from homology"/>
<dbReference type="InterPro" id="IPR019832">
    <property type="entry name" value="Mn/Fe_SOD_C"/>
</dbReference>
<name>A0ABY7VUJ7_9BACT</name>
<organism evidence="8 9">
    <name type="scientific">Lentisphaera profundi</name>
    <dbReference type="NCBI Taxonomy" id="1658616"/>
    <lineage>
        <taxon>Bacteria</taxon>
        <taxon>Pseudomonadati</taxon>
        <taxon>Lentisphaerota</taxon>
        <taxon>Lentisphaeria</taxon>
        <taxon>Lentisphaerales</taxon>
        <taxon>Lentisphaeraceae</taxon>
        <taxon>Lentisphaera</taxon>
    </lineage>
</organism>
<gene>
    <name evidence="8" type="ORF">PQO03_00415</name>
</gene>
<comment type="function">
    <text evidence="5">Destroys radicals which are normally produced within the cells and which are toxic to biological systems.</text>
</comment>
<evidence type="ECO:0000256" key="5">
    <source>
        <dbReference type="RuleBase" id="RU000414"/>
    </source>
</evidence>
<evidence type="ECO:0000256" key="4">
    <source>
        <dbReference type="ARBA" id="ARBA00023002"/>
    </source>
</evidence>
<comment type="catalytic activity">
    <reaction evidence="5">
        <text>2 superoxide + 2 H(+) = H2O2 + O2</text>
        <dbReference type="Rhea" id="RHEA:20696"/>
        <dbReference type="ChEBI" id="CHEBI:15378"/>
        <dbReference type="ChEBI" id="CHEBI:15379"/>
        <dbReference type="ChEBI" id="CHEBI:16240"/>
        <dbReference type="ChEBI" id="CHEBI:18421"/>
        <dbReference type="EC" id="1.15.1.1"/>
    </reaction>
</comment>
<feature type="domain" description="Manganese/iron superoxide dismutase N-terminal" evidence="6">
    <location>
        <begin position="6"/>
        <end position="89"/>
    </location>
</feature>